<keyword evidence="4" id="KW-0804">Transcription</keyword>
<keyword evidence="2" id="KW-0805">Transcription regulation</keyword>
<proteinExistence type="inferred from homology"/>
<evidence type="ECO:0000256" key="4">
    <source>
        <dbReference type="ARBA" id="ARBA00023163"/>
    </source>
</evidence>
<keyword evidence="3" id="KW-0238">DNA-binding</keyword>
<dbReference type="Gene3D" id="1.10.4040.10">
    <property type="entry name" value="Penicillinase repressor domain"/>
    <property type="match status" value="1"/>
</dbReference>
<dbReference type="Proteomes" id="UP000605676">
    <property type="component" value="Unassembled WGS sequence"/>
</dbReference>
<evidence type="ECO:0000313" key="6">
    <source>
        <dbReference type="Proteomes" id="UP000605676"/>
    </source>
</evidence>
<reference evidence="5 6" key="1">
    <citation type="submission" date="2021-01" db="EMBL/GenBank/DDBJ databases">
        <title>Carboxyliciviraga sp.nov., isolated from coastal sediments.</title>
        <authorList>
            <person name="Lu D."/>
            <person name="Zhang T."/>
        </authorList>
    </citation>
    <scope>NUCLEOTIDE SEQUENCE [LARGE SCALE GENOMIC DNA]</scope>
    <source>
        <strain evidence="5 6">N1Y132</strain>
    </source>
</reference>
<dbReference type="InterPro" id="IPR005650">
    <property type="entry name" value="BlaI_family"/>
</dbReference>
<dbReference type="Pfam" id="PF03965">
    <property type="entry name" value="Penicillinase_R"/>
    <property type="match status" value="1"/>
</dbReference>
<comment type="similarity">
    <text evidence="1">Belongs to the BlaI transcriptional regulatory family.</text>
</comment>
<evidence type="ECO:0000256" key="2">
    <source>
        <dbReference type="ARBA" id="ARBA00023015"/>
    </source>
</evidence>
<dbReference type="InterPro" id="IPR036390">
    <property type="entry name" value="WH_DNA-bd_sf"/>
</dbReference>
<dbReference type="Gene3D" id="1.10.10.10">
    <property type="entry name" value="Winged helix-like DNA-binding domain superfamily/Winged helix DNA-binding domain"/>
    <property type="match status" value="1"/>
</dbReference>
<organism evidence="5 6">
    <name type="scientific">Carboxylicivirga marina</name>
    <dbReference type="NCBI Taxonomy" id="2800988"/>
    <lineage>
        <taxon>Bacteria</taxon>
        <taxon>Pseudomonadati</taxon>
        <taxon>Bacteroidota</taxon>
        <taxon>Bacteroidia</taxon>
        <taxon>Marinilabiliales</taxon>
        <taxon>Marinilabiliaceae</taxon>
        <taxon>Carboxylicivirga</taxon>
    </lineage>
</organism>
<dbReference type="SUPFAM" id="SSF46785">
    <property type="entry name" value="Winged helix' DNA-binding domain"/>
    <property type="match status" value="1"/>
</dbReference>
<dbReference type="RefSeq" id="WP_200464287.1">
    <property type="nucleotide sequence ID" value="NZ_JAENRR010000011.1"/>
</dbReference>
<dbReference type="PIRSF" id="PIRSF019455">
    <property type="entry name" value="CopR_AtkY"/>
    <property type="match status" value="1"/>
</dbReference>
<dbReference type="EMBL" id="JAENRR010000011">
    <property type="protein sequence ID" value="MBK3517060.1"/>
    <property type="molecule type" value="Genomic_DNA"/>
</dbReference>
<dbReference type="InterPro" id="IPR036388">
    <property type="entry name" value="WH-like_DNA-bd_sf"/>
</dbReference>
<evidence type="ECO:0000256" key="3">
    <source>
        <dbReference type="ARBA" id="ARBA00023125"/>
    </source>
</evidence>
<gene>
    <name evidence="5" type="ORF">JIV24_06870</name>
</gene>
<evidence type="ECO:0000313" key="5">
    <source>
        <dbReference type="EMBL" id="MBK3517060.1"/>
    </source>
</evidence>
<protein>
    <submittedName>
        <fullName evidence="5">BlaI/MecI/CopY family transcriptional regulator</fullName>
    </submittedName>
</protein>
<accession>A0ABS1HHA1</accession>
<comment type="caution">
    <text evidence="5">The sequence shown here is derived from an EMBL/GenBank/DDBJ whole genome shotgun (WGS) entry which is preliminary data.</text>
</comment>
<keyword evidence="6" id="KW-1185">Reference proteome</keyword>
<sequence length="124" mass="14506">MIELTKAEEQVMQYLWNIDKGFLKDIVEQYPEPKPAYTTVSTVVRVLVKKKAIGFNTYGKVNEYFPLIKKTAYSKRYMTNLVQNFFNNSQQQFASFFTKESDLSVSELEELKALIDQKISDKKK</sequence>
<evidence type="ECO:0000256" key="1">
    <source>
        <dbReference type="ARBA" id="ARBA00011046"/>
    </source>
</evidence>
<name>A0ABS1HHA1_9BACT</name>